<evidence type="ECO:0000313" key="2">
    <source>
        <dbReference type="Proteomes" id="UP001295444"/>
    </source>
</evidence>
<dbReference type="InterPro" id="IPR042566">
    <property type="entry name" value="L1_C"/>
</dbReference>
<organism evidence="1 2">
    <name type="scientific">Pelobates cultripes</name>
    <name type="common">Western spadefoot toad</name>
    <dbReference type="NCBI Taxonomy" id="61616"/>
    <lineage>
        <taxon>Eukaryota</taxon>
        <taxon>Metazoa</taxon>
        <taxon>Chordata</taxon>
        <taxon>Craniata</taxon>
        <taxon>Vertebrata</taxon>
        <taxon>Euteleostomi</taxon>
        <taxon>Amphibia</taxon>
        <taxon>Batrachia</taxon>
        <taxon>Anura</taxon>
        <taxon>Pelobatoidea</taxon>
        <taxon>Pelobatidae</taxon>
        <taxon>Pelobates</taxon>
    </lineage>
</organism>
<evidence type="ECO:0000313" key="1">
    <source>
        <dbReference type="EMBL" id="CAH2219789.1"/>
    </source>
</evidence>
<reference evidence="1" key="1">
    <citation type="submission" date="2022-03" db="EMBL/GenBank/DDBJ databases">
        <authorList>
            <person name="Alioto T."/>
            <person name="Alioto T."/>
            <person name="Gomez Garrido J."/>
        </authorList>
    </citation>
    <scope>NUCLEOTIDE SEQUENCE</scope>
</reference>
<accession>A0AAD1QYJ7</accession>
<name>A0AAD1QYJ7_PELCU</name>
<keyword evidence="2" id="KW-1185">Reference proteome</keyword>
<sequence length="145" mass="16308">MGTVVAAHNTAATLTNRLLHRIVDLELEVEDVSNRSRRNNLRIRGLPETVEEADLEGVAPATLLRRREWKPVTDLLRNNGLHFAWGYPFKILVFNGPKLAVLLPSTDIPTFLTDLDIELPKDFRVPSNCPGTLSLLPDLGNIHRR</sequence>
<dbReference type="Gene3D" id="3.30.250.20">
    <property type="entry name" value="L1 transposable element, C-terminal domain"/>
    <property type="match status" value="1"/>
</dbReference>
<gene>
    <name evidence="1" type="ORF">PECUL_23A016937</name>
</gene>
<dbReference type="Proteomes" id="UP001295444">
    <property type="component" value="Chromosome 01"/>
</dbReference>
<proteinExistence type="predicted"/>
<dbReference type="AlphaFoldDB" id="A0AAD1QYJ7"/>
<dbReference type="EMBL" id="OW240912">
    <property type="protein sequence ID" value="CAH2219789.1"/>
    <property type="molecule type" value="Genomic_DNA"/>
</dbReference>
<protein>
    <submittedName>
        <fullName evidence="1">Uncharacterized protein</fullName>
    </submittedName>
</protein>